<organism evidence="2 3">
    <name type="scientific">Saccharibacillus alkalitolerans</name>
    <dbReference type="NCBI Taxonomy" id="2705290"/>
    <lineage>
        <taxon>Bacteria</taxon>
        <taxon>Bacillati</taxon>
        <taxon>Bacillota</taxon>
        <taxon>Bacilli</taxon>
        <taxon>Bacillales</taxon>
        <taxon>Paenibacillaceae</taxon>
        <taxon>Saccharibacillus</taxon>
    </lineage>
</organism>
<name>A0ABX0EZD4_9BACL</name>
<dbReference type="EMBL" id="JAAFGS010000001">
    <property type="protein sequence ID" value="NGZ74107.1"/>
    <property type="molecule type" value="Genomic_DNA"/>
</dbReference>
<evidence type="ECO:0000313" key="3">
    <source>
        <dbReference type="Proteomes" id="UP000800303"/>
    </source>
</evidence>
<keyword evidence="3" id="KW-1185">Reference proteome</keyword>
<proteinExistence type="predicted"/>
<accession>A0ABX0EZD4</accession>
<evidence type="ECO:0008006" key="4">
    <source>
        <dbReference type="Google" id="ProtNLM"/>
    </source>
</evidence>
<reference evidence="2 3" key="1">
    <citation type="submission" date="2020-01" db="EMBL/GenBank/DDBJ databases">
        <title>Polyphasic characterisation and genomic insights into a novel alkali tolerant bacterium VR-M41.</title>
        <authorList>
            <person name="Vemuluri V.R."/>
        </authorList>
    </citation>
    <scope>NUCLEOTIDE SEQUENCE [LARGE SCALE GENOMIC DNA]</scope>
    <source>
        <strain evidence="2 3">VR-M41</strain>
    </source>
</reference>
<comment type="caution">
    <text evidence="2">The sequence shown here is derived from an EMBL/GenBank/DDBJ whole genome shotgun (WGS) entry which is preliminary data.</text>
</comment>
<dbReference type="Proteomes" id="UP000800303">
    <property type="component" value="Unassembled WGS sequence"/>
</dbReference>
<sequence>MEKQQPNKRSRWPIAVLATAIAAGGVYALPHVFAGESSDQQAKSASAAGNASAVAKTSPSPHVSASSAVAPSNSQAASAVIPVSTASASKKGDAVVVQPVLSADPKKSSAAASRSALIKLEIMSLKAEAQFPLDPSEKQYVKLIDARNRAVEVSSDSNAPADRVFSTSRKLEEALDRYNDAAVGSADAVKKTLAGQLNETMNGRAENALNAAELLMLQGIKEAQSKLSANSTKDGALSAYKQFLMRASESNDIAPFRASDYTNALKQYEANIEARSQGVGAGKVGDLRKAYDTSAKALETAIAGASGKNVLDAAKSSVETTYAALTEGLALAEAIQAAEPLLDSPAGKEKGQYGASKIGTLRREIGKADRALETSKTAEQLTNARTALARAVSDFKNSRNA</sequence>
<evidence type="ECO:0000256" key="1">
    <source>
        <dbReference type="SAM" id="MobiDB-lite"/>
    </source>
</evidence>
<feature type="region of interest" description="Disordered" evidence="1">
    <location>
        <begin position="38"/>
        <end position="74"/>
    </location>
</feature>
<dbReference type="RefSeq" id="WP_166272067.1">
    <property type="nucleotide sequence ID" value="NZ_JAAFGS010000001.1"/>
</dbReference>
<protein>
    <recommendedName>
        <fullName evidence="4">SbsC C-terminal domain-containing protein</fullName>
    </recommendedName>
</protein>
<gene>
    <name evidence="2" type="ORF">GYN08_02180</name>
</gene>
<dbReference type="Gene3D" id="1.20.1270.90">
    <property type="entry name" value="AF1782-like"/>
    <property type="match status" value="1"/>
</dbReference>
<evidence type="ECO:0000313" key="2">
    <source>
        <dbReference type="EMBL" id="NGZ74107.1"/>
    </source>
</evidence>